<evidence type="ECO:0000256" key="4">
    <source>
        <dbReference type="ARBA" id="ARBA00022989"/>
    </source>
</evidence>
<gene>
    <name evidence="8" type="ORF">ENV82_05270</name>
</gene>
<dbReference type="PANTHER" id="PTHR43568">
    <property type="entry name" value="P PROTEIN"/>
    <property type="match status" value="1"/>
</dbReference>
<feature type="domain" description="Citrate transporter-like" evidence="7">
    <location>
        <begin position="16"/>
        <end position="349"/>
    </location>
</feature>
<feature type="transmembrane region" description="Helical" evidence="6">
    <location>
        <begin position="404"/>
        <end position="423"/>
    </location>
</feature>
<dbReference type="GO" id="GO:0055085">
    <property type="term" value="P:transmembrane transport"/>
    <property type="evidence" value="ECO:0007669"/>
    <property type="project" value="InterPro"/>
</dbReference>
<dbReference type="InterPro" id="IPR051475">
    <property type="entry name" value="Diverse_Ion_Transporter"/>
</dbReference>
<keyword evidence="3 6" id="KW-0812">Transmembrane</keyword>
<dbReference type="Pfam" id="PF03600">
    <property type="entry name" value="CitMHS"/>
    <property type="match status" value="1"/>
</dbReference>
<dbReference type="GO" id="GO:0016020">
    <property type="term" value="C:membrane"/>
    <property type="evidence" value="ECO:0007669"/>
    <property type="project" value="UniProtKB-SubCell"/>
</dbReference>
<keyword evidence="4 6" id="KW-1133">Transmembrane helix</keyword>
<evidence type="ECO:0000256" key="1">
    <source>
        <dbReference type="ARBA" id="ARBA00004141"/>
    </source>
</evidence>
<dbReference type="AlphaFoldDB" id="A0A7C4Y4S1"/>
<evidence type="ECO:0000256" key="3">
    <source>
        <dbReference type="ARBA" id="ARBA00022692"/>
    </source>
</evidence>
<evidence type="ECO:0000256" key="6">
    <source>
        <dbReference type="SAM" id="Phobius"/>
    </source>
</evidence>
<evidence type="ECO:0000256" key="5">
    <source>
        <dbReference type="ARBA" id="ARBA00023136"/>
    </source>
</evidence>
<feature type="transmembrane region" description="Helical" evidence="6">
    <location>
        <begin position="247"/>
        <end position="265"/>
    </location>
</feature>
<accession>A0A7C4Y4S1</accession>
<proteinExistence type="predicted"/>
<keyword evidence="5 6" id="KW-0472">Membrane</keyword>
<feature type="transmembrane region" description="Helical" evidence="6">
    <location>
        <begin position="172"/>
        <end position="193"/>
    </location>
</feature>
<name>A0A7C4Y4S1_9BACT</name>
<dbReference type="EMBL" id="DTHV01000155">
    <property type="protein sequence ID" value="HGW60820.1"/>
    <property type="molecule type" value="Genomic_DNA"/>
</dbReference>
<protein>
    <recommendedName>
        <fullName evidence="7">Citrate transporter-like domain-containing protein</fullName>
    </recommendedName>
</protein>
<feature type="transmembrane region" description="Helical" evidence="6">
    <location>
        <begin position="51"/>
        <end position="71"/>
    </location>
</feature>
<sequence length="424" mass="45914">MNNQALISLLIFIFVYALIICDLLPRSIVSLGGAVVLFILGVIKDREVVSLINWEAMGLIFGMFILVRILVESGFFDVLSSYILKLSRGKATVVFLSLSIATGIMAAFMDSITVMLFMATLSIEVSRKLKTNPVPFVLSQITAANIGGSATLMGDPPNVILGTGLGITLVQYVKYLAPISLLTLLINGSLFLLTNKYAFRGAKDLDIQYIKSLKPLESAKNRYMLLTGAFSFLITIFLLIFHKDIGLTVGHVGIIGATIGLVLNGKRIANIWEKIDWEVIVFFATLFIIIGALETTGVIKDLANTIVSFTKGSTILTKNVLLWTSGILSGFIDNVPFAASMVPLIKSLSGKVPLRLISMGLITSFGTDVGGNFTPIGASANVVGLAILRNAGIEVTWKDYIKQVLPITALELIIADLLFLLLYR</sequence>
<feature type="transmembrane region" description="Helical" evidence="6">
    <location>
        <begin position="91"/>
        <end position="121"/>
    </location>
</feature>
<comment type="subcellular location">
    <subcellularLocation>
        <location evidence="1">Membrane</location>
        <topology evidence="1">Multi-pass membrane protein</topology>
    </subcellularLocation>
</comment>
<keyword evidence="2" id="KW-0813">Transport</keyword>
<comment type="caution">
    <text evidence="8">The sequence shown here is derived from an EMBL/GenBank/DDBJ whole genome shotgun (WGS) entry which is preliminary data.</text>
</comment>
<reference evidence="8" key="1">
    <citation type="journal article" date="2020" name="mSystems">
        <title>Genome- and Community-Level Interaction Insights into Carbon Utilization and Element Cycling Functions of Hydrothermarchaeota in Hydrothermal Sediment.</title>
        <authorList>
            <person name="Zhou Z."/>
            <person name="Liu Y."/>
            <person name="Xu W."/>
            <person name="Pan J."/>
            <person name="Luo Z.H."/>
            <person name="Li M."/>
        </authorList>
    </citation>
    <scope>NUCLEOTIDE SEQUENCE [LARGE SCALE GENOMIC DNA]</scope>
    <source>
        <strain evidence="8">SpSt-794</strain>
    </source>
</reference>
<evidence type="ECO:0000259" key="7">
    <source>
        <dbReference type="Pfam" id="PF03600"/>
    </source>
</evidence>
<feature type="transmembrane region" description="Helical" evidence="6">
    <location>
        <begin position="277"/>
        <end position="300"/>
    </location>
</feature>
<evidence type="ECO:0000313" key="8">
    <source>
        <dbReference type="EMBL" id="HGW60820.1"/>
    </source>
</evidence>
<feature type="transmembrane region" description="Helical" evidence="6">
    <location>
        <begin position="223"/>
        <end position="241"/>
    </location>
</feature>
<evidence type="ECO:0000256" key="2">
    <source>
        <dbReference type="ARBA" id="ARBA00022448"/>
    </source>
</evidence>
<dbReference type="PANTHER" id="PTHR43568:SF1">
    <property type="entry name" value="P PROTEIN"/>
    <property type="match status" value="1"/>
</dbReference>
<dbReference type="InterPro" id="IPR004680">
    <property type="entry name" value="Cit_transptr-like_dom"/>
</dbReference>
<organism evidence="8">
    <name type="scientific">Caldisericum exile</name>
    <dbReference type="NCBI Taxonomy" id="693075"/>
    <lineage>
        <taxon>Bacteria</taxon>
        <taxon>Pseudomonadati</taxon>
        <taxon>Caldisericota/Cryosericota group</taxon>
        <taxon>Caldisericota</taxon>
        <taxon>Caldisericia</taxon>
        <taxon>Caldisericales</taxon>
        <taxon>Caldisericaceae</taxon>
        <taxon>Caldisericum</taxon>
    </lineage>
</organism>